<protein>
    <recommendedName>
        <fullName evidence="4">NUDIX hydrolase</fullName>
    </recommendedName>
</protein>
<evidence type="ECO:0000313" key="3">
    <source>
        <dbReference type="Proteomes" id="UP001501303"/>
    </source>
</evidence>
<name>A0ABP5B531_9ACTN</name>
<gene>
    <name evidence="2" type="ORF">GCM10009716_43350</name>
</gene>
<evidence type="ECO:0008006" key="4">
    <source>
        <dbReference type="Google" id="ProtNLM"/>
    </source>
</evidence>
<evidence type="ECO:0000313" key="2">
    <source>
        <dbReference type="EMBL" id="GAA1931548.1"/>
    </source>
</evidence>
<sequence length="134" mass="14118">MANEAEAAVAAAIVVQGGRVLLVRRRVAEGALSWQFPAEEGPTRGDSRRSRSARNPGGDRAPGDPAERARTTGSPHDGPGNRYIACRLVGSEALIASDEEVADLAGAAHGEIPQYVPYGLFEPVRDYLDAALLP</sequence>
<feature type="region of interest" description="Disordered" evidence="1">
    <location>
        <begin position="36"/>
        <end position="82"/>
    </location>
</feature>
<keyword evidence="3" id="KW-1185">Reference proteome</keyword>
<proteinExistence type="predicted"/>
<dbReference type="Proteomes" id="UP001501303">
    <property type="component" value="Unassembled WGS sequence"/>
</dbReference>
<accession>A0ABP5B531</accession>
<evidence type="ECO:0000256" key="1">
    <source>
        <dbReference type="SAM" id="MobiDB-lite"/>
    </source>
</evidence>
<dbReference type="EMBL" id="BAAAMJ010000067">
    <property type="protein sequence ID" value="GAA1931548.1"/>
    <property type="molecule type" value="Genomic_DNA"/>
</dbReference>
<comment type="caution">
    <text evidence="2">The sequence shown here is derived from an EMBL/GenBank/DDBJ whole genome shotgun (WGS) entry which is preliminary data.</text>
</comment>
<reference evidence="3" key="1">
    <citation type="journal article" date="2019" name="Int. J. Syst. Evol. Microbiol.">
        <title>The Global Catalogue of Microorganisms (GCM) 10K type strain sequencing project: providing services to taxonomists for standard genome sequencing and annotation.</title>
        <authorList>
            <consortium name="The Broad Institute Genomics Platform"/>
            <consortium name="The Broad Institute Genome Sequencing Center for Infectious Disease"/>
            <person name="Wu L."/>
            <person name="Ma J."/>
        </authorList>
    </citation>
    <scope>NUCLEOTIDE SEQUENCE [LARGE SCALE GENOMIC DNA]</scope>
    <source>
        <strain evidence="3">JCM 13581</strain>
    </source>
</reference>
<feature type="compositionally biased region" description="Basic and acidic residues" evidence="1">
    <location>
        <begin position="61"/>
        <end position="70"/>
    </location>
</feature>
<organism evidence="2 3">
    <name type="scientific">Streptomyces sodiiphilus</name>
    <dbReference type="NCBI Taxonomy" id="226217"/>
    <lineage>
        <taxon>Bacteria</taxon>
        <taxon>Bacillati</taxon>
        <taxon>Actinomycetota</taxon>
        <taxon>Actinomycetes</taxon>
        <taxon>Kitasatosporales</taxon>
        <taxon>Streptomycetaceae</taxon>
        <taxon>Streptomyces</taxon>
    </lineage>
</organism>